<evidence type="ECO:0000313" key="2">
    <source>
        <dbReference type="Proteomes" id="UP000593994"/>
    </source>
</evidence>
<protein>
    <submittedName>
        <fullName evidence="1">Uncharacterized protein</fullName>
    </submittedName>
</protein>
<proteinExistence type="predicted"/>
<keyword evidence="2" id="KW-1185">Reference proteome</keyword>
<evidence type="ECO:0000313" key="1">
    <source>
        <dbReference type="EMBL" id="QOY52304.1"/>
    </source>
</evidence>
<organism evidence="1 2">
    <name type="scientific">Candidatus Sulfurimonas baltica</name>
    <dbReference type="NCBI Taxonomy" id="2740404"/>
    <lineage>
        <taxon>Bacteria</taxon>
        <taxon>Pseudomonadati</taxon>
        <taxon>Campylobacterota</taxon>
        <taxon>Epsilonproteobacteria</taxon>
        <taxon>Campylobacterales</taxon>
        <taxon>Sulfurimonadaceae</taxon>
        <taxon>Sulfurimonas</taxon>
    </lineage>
</organism>
<sequence length="210" mass="24437">MYEADKNEMILGIDNLITTIETRLLPSFDNLEVEAQAAADKRLEELAETYGGAEDPSPYYEEAYDTGGEYYVTYTEMKNDFLNMTTVWLYHLFEQDCNKIFSDTKWGIRKEKIASLSISTITPSNFYKINEELQHICDINKHGDGRAKEKLLVIRPDLIDSKIEKHFGDNPDTTTHTLKNISLKQLKEYAEYMKSFWIELYEALQLKKSM</sequence>
<accession>A0A7S7RN92</accession>
<name>A0A7S7RN92_9BACT</name>
<reference evidence="1 2" key="1">
    <citation type="submission" date="2020-05" db="EMBL/GenBank/DDBJ databases">
        <title>Sulfurimonas marisnigri, sp. nov., and Sulfurimonas baltica, sp. nov., manganese oxide reducing chemolithoautotrophs of the class Epsilonproteobacteria isolated from the pelagic redoxclines of the Black and Baltic Seas and emended description of the genus Sulfurimonas.</title>
        <authorList>
            <person name="Henkel J.V."/>
            <person name="Laudan C."/>
            <person name="Werner J."/>
            <person name="Neu T."/>
            <person name="Plewe S."/>
            <person name="Sproer C."/>
            <person name="Bunk B."/>
            <person name="Schulz-Vogt H.N."/>
        </authorList>
    </citation>
    <scope>NUCLEOTIDE SEQUENCE [LARGE SCALE GENOMIC DNA]</scope>
    <source>
        <strain evidence="1 2">GD2</strain>
    </source>
</reference>
<dbReference type="KEGG" id="sbal:HUE88_01010"/>
<gene>
    <name evidence="1" type="ORF">HUE88_01010</name>
</gene>
<dbReference type="EMBL" id="CP054492">
    <property type="protein sequence ID" value="QOY52304.1"/>
    <property type="molecule type" value="Genomic_DNA"/>
</dbReference>
<dbReference type="Proteomes" id="UP000593994">
    <property type="component" value="Chromosome"/>
</dbReference>
<dbReference type="AlphaFoldDB" id="A0A7S7RN92"/>
<dbReference type="RefSeq" id="WP_194370219.1">
    <property type="nucleotide sequence ID" value="NZ_CP054492.1"/>
</dbReference>